<keyword evidence="3" id="KW-1185">Reference proteome</keyword>
<proteinExistence type="inferred from homology"/>
<evidence type="ECO:0000256" key="1">
    <source>
        <dbReference type="ARBA" id="ARBA00005598"/>
    </source>
</evidence>
<reference evidence="2 3" key="1">
    <citation type="journal article" date="2024" name="BMC Genomics">
        <title>De novo assembly and annotation of Popillia japonica's genome with initial clues to its potential as an invasive pest.</title>
        <authorList>
            <person name="Cucini C."/>
            <person name="Boschi S."/>
            <person name="Funari R."/>
            <person name="Cardaioli E."/>
            <person name="Iannotti N."/>
            <person name="Marturano G."/>
            <person name="Paoli F."/>
            <person name="Bruttini M."/>
            <person name="Carapelli A."/>
            <person name="Frati F."/>
            <person name="Nardi F."/>
        </authorList>
    </citation>
    <scope>NUCLEOTIDE SEQUENCE [LARGE SCALE GENOMIC DNA]</scope>
    <source>
        <strain evidence="2">DMR45628</strain>
    </source>
</reference>
<dbReference type="PANTHER" id="PTHR11034">
    <property type="entry name" value="N-MYC DOWNSTREAM REGULATED"/>
    <property type="match status" value="1"/>
</dbReference>
<protein>
    <submittedName>
        <fullName evidence="2">Ndr family</fullName>
    </submittedName>
</protein>
<gene>
    <name evidence="2" type="ORF">QE152_g15441</name>
</gene>
<dbReference type="EMBL" id="JASPKY010000151">
    <property type="protein sequence ID" value="KAK9730226.1"/>
    <property type="molecule type" value="Genomic_DNA"/>
</dbReference>
<comment type="similarity">
    <text evidence="1">Belongs to the NDRG family.</text>
</comment>
<dbReference type="Proteomes" id="UP001458880">
    <property type="component" value="Unassembled WGS sequence"/>
</dbReference>
<sequence>MWHHFGRNTEERNHDLVQVYKSYFERNVNPTNLALFIDSYIKRNDLNIQRDSDPGKTKDSHTLGMPVLNITGALSPHIDDTVTLNGRLDPRNSSWMKISDCGMVLEEQPAKVSEAFRLFLQGEGYAILVRRRAKRFRDLQLAPLSPVKMAQFRKASLEELLKTKFPNGQWPTSVIHITENPISAVVC</sequence>
<dbReference type="InterPro" id="IPR029058">
    <property type="entry name" value="AB_hydrolase_fold"/>
</dbReference>
<accession>A0AAW1L8D6</accession>
<dbReference type="Gene3D" id="3.40.50.1820">
    <property type="entry name" value="alpha/beta hydrolase"/>
    <property type="match status" value="1"/>
</dbReference>
<dbReference type="Pfam" id="PF03096">
    <property type="entry name" value="Ndr"/>
    <property type="match status" value="1"/>
</dbReference>
<name>A0AAW1L8D6_POPJA</name>
<organism evidence="2 3">
    <name type="scientific">Popillia japonica</name>
    <name type="common">Japanese beetle</name>
    <dbReference type="NCBI Taxonomy" id="7064"/>
    <lineage>
        <taxon>Eukaryota</taxon>
        <taxon>Metazoa</taxon>
        <taxon>Ecdysozoa</taxon>
        <taxon>Arthropoda</taxon>
        <taxon>Hexapoda</taxon>
        <taxon>Insecta</taxon>
        <taxon>Pterygota</taxon>
        <taxon>Neoptera</taxon>
        <taxon>Endopterygota</taxon>
        <taxon>Coleoptera</taxon>
        <taxon>Polyphaga</taxon>
        <taxon>Scarabaeiformia</taxon>
        <taxon>Scarabaeidae</taxon>
        <taxon>Rutelinae</taxon>
        <taxon>Popillia</taxon>
    </lineage>
</organism>
<dbReference type="InterPro" id="IPR004142">
    <property type="entry name" value="NDRG"/>
</dbReference>
<dbReference type="AlphaFoldDB" id="A0AAW1L8D6"/>
<evidence type="ECO:0000313" key="2">
    <source>
        <dbReference type="EMBL" id="KAK9730226.1"/>
    </source>
</evidence>
<comment type="caution">
    <text evidence="2">The sequence shown here is derived from an EMBL/GenBank/DDBJ whole genome shotgun (WGS) entry which is preliminary data.</text>
</comment>
<evidence type="ECO:0000313" key="3">
    <source>
        <dbReference type="Proteomes" id="UP001458880"/>
    </source>
</evidence>